<dbReference type="eggNOG" id="ENOG502Z8JN">
    <property type="taxonomic scope" value="Bacteria"/>
</dbReference>
<evidence type="ECO:0008006" key="3">
    <source>
        <dbReference type="Google" id="ProtNLM"/>
    </source>
</evidence>
<dbReference type="AlphaFoldDB" id="B8FH19"/>
<accession>B8FH19</accession>
<evidence type="ECO:0000313" key="2">
    <source>
        <dbReference type="Proteomes" id="UP000000739"/>
    </source>
</evidence>
<dbReference type="HOGENOM" id="CLU_049028_1_0_7"/>
<dbReference type="Proteomes" id="UP000000739">
    <property type="component" value="Chromosome"/>
</dbReference>
<dbReference type="EMBL" id="CP001322">
    <property type="protein sequence ID" value="ACL02107.1"/>
    <property type="molecule type" value="Genomic_DNA"/>
</dbReference>
<reference evidence="1 2" key="1">
    <citation type="journal article" date="2012" name="Environ. Microbiol.">
        <title>The genome sequence of Desulfatibacillum alkenivorans AK-01: a blueprint for anaerobic alkane oxidation.</title>
        <authorList>
            <person name="Callaghan A.V."/>
            <person name="Morris B.E."/>
            <person name="Pereira I.A."/>
            <person name="McInerney M.J."/>
            <person name="Austin R.N."/>
            <person name="Groves J.T."/>
            <person name="Kukor J.J."/>
            <person name="Suflita J.M."/>
            <person name="Young L.Y."/>
            <person name="Zylstra G.J."/>
            <person name="Wawrik B."/>
        </authorList>
    </citation>
    <scope>NUCLEOTIDE SEQUENCE [LARGE SCALE GENOMIC DNA]</scope>
    <source>
        <strain evidence="1 2">AK-01</strain>
    </source>
</reference>
<protein>
    <recommendedName>
        <fullName evidence="3">NurA domain-containing protein</fullName>
    </recommendedName>
</protein>
<keyword evidence="2" id="KW-1185">Reference proteome</keyword>
<proteinExistence type="predicted"/>
<evidence type="ECO:0000313" key="1">
    <source>
        <dbReference type="EMBL" id="ACL02107.1"/>
    </source>
</evidence>
<gene>
    <name evidence="1" type="ordered locus">Dalk_0398</name>
</gene>
<dbReference type="RefSeq" id="WP_012609547.1">
    <property type="nucleotide sequence ID" value="NC_011768.1"/>
</dbReference>
<name>B8FH19_DESAL</name>
<organism evidence="1 2">
    <name type="scientific">Desulfatibacillum aliphaticivorans</name>
    <dbReference type="NCBI Taxonomy" id="218208"/>
    <lineage>
        <taxon>Bacteria</taxon>
        <taxon>Pseudomonadati</taxon>
        <taxon>Thermodesulfobacteriota</taxon>
        <taxon>Desulfobacteria</taxon>
        <taxon>Desulfobacterales</taxon>
        <taxon>Desulfatibacillaceae</taxon>
        <taxon>Desulfatibacillum</taxon>
    </lineage>
</organism>
<dbReference type="KEGG" id="dal:Dalk_0398"/>
<sequence length="432" mass="48745">MPYQGGSRLPFERASKLGHLQVIKSDLVNQLINCFEDPEPACVKSSAAWEEVPLGGDPLRLIFAVDGSNQTVRSEFKPYKEVSFVKTALLRLDQHAIAKLDPEAPHPMAMRDIMADSAMYHSTVFPLKGVSIQGKNNYDAVRQIVYDSLRDHSLGEEPYKTLKWLAYQKWTSKRQKSLGFQCPHCGNELDGLPFDTDEGPCPVCKGHLFLTDMIGFHLEMAEDSVPESVSNAYMLVYETLLLFTGIRHFWERKKYNTLKKSLFLKDGPLTLRSQYSKLVIPIRAFLEYTKRQGVPIHIAGQEKTGSFVDHLEIINKEVPEGSIFIPNDKYIRREIQHRPDRSEPYGSRTNYGNKVFVKSGNQHYVVLSIPTGDYKDSNSIDDFIGAREIIATLPKIISHRHECALVPIELANGVASLSSYPSAAILKLFADI</sequence>